<accession>A0A9W8LZY5</accession>
<proteinExistence type="predicted"/>
<organism evidence="2 3">
    <name type="scientific">Coemansia brasiliensis</name>
    <dbReference type="NCBI Taxonomy" id="2650707"/>
    <lineage>
        <taxon>Eukaryota</taxon>
        <taxon>Fungi</taxon>
        <taxon>Fungi incertae sedis</taxon>
        <taxon>Zoopagomycota</taxon>
        <taxon>Kickxellomycotina</taxon>
        <taxon>Kickxellomycetes</taxon>
        <taxon>Kickxellales</taxon>
        <taxon>Kickxellaceae</taxon>
        <taxon>Coemansia</taxon>
    </lineage>
</organism>
<feature type="region of interest" description="Disordered" evidence="1">
    <location>
        <begin position="146"/>
        <end position="226"/>
    </location>
</feature>
<feature type="compositionally biased region" description="Acidic residues" evidence="1">
    <location>
        <begin position="279"/>
        <end position="291"/>
    </location>
</feature>
<feature type="region of interest" description="Disordered" evidence="1">
    <location>
        <begin position="348"/>
        <end position="405"/>
    </location>
</feature>
<evidence type="ECO:0000313" key="3">
    <source>
        <dbReference type="Proteomes" id="UP001139887"/>
    </source>
</evidence>
<keyword evidence="3" id="KW-1185">Reference proteome</keyword>
<dbReference type="EMBL" id="JANBUW010000004">
    <property type="protein sequence ID" value="KAJ2852234.1"/>
    <property type="molecule type" value="Genomic_DNA"/>
</dbReference>
<evidence type="ECO:0000313" key="2">
    <source>
        <dbReference type="EMBL" id="KAJ2852234.1"/>
    </source>
</evidence>
<dbReference type="OrthoDB" id="125903at2759"/>
<gene>
    <name evidence="2" type="ORF">IWW36_000376</name>
</gene>
<protein>
    <recommendedName>
        <fullName evidence="4">Transcription elongation factor Eaf N-terminal domain-containing protein</fullName>
    </recommendedName>
</protein>
<evidence type="ECO:0000256" key="1">
    <source>
        <dbReference type="SAM" id="MobiDB-lite"/>
    </source>
</evidence>
<evidence type="ECO:0008006" key="4">
    <source>
        <dbReference type="Google" id="ProtNLM"/>
    </source>
</evidence>
<dbReference type="Proteomes" id="UP001139887">
    <property type="component" value="Unassembled WGS sequence"/>
</dbReference>
<name>A0A9W8LZY5_9FUNG</name>
<feature type="compositionally biased region" description="Acidic residues" evidence="1">
    <location>
        <begin position="386"/>
        <end position="395"/>
    </location>
</feature>
<feature type="region of interest" description="Disordered" evidence="1">
    <location>
        <begin position="239"/>
        <end position="329"/>
    </location>
</feature>
<feature type="compositionally biased region" description="Low complexity" evidence="1">
    <location>
        <begin position="353"/>
        <end position="372"/>
    </location>
</feature>
<comment type="caution">
    <text evidence="2">The sequence shown here is derived from an EMBL/GenBank/DDBJ whole genome shotgun (WGS) entry which is preliminary data.</text>
</comment>
<feature type="compositionally biased region" description="Basic and acidic residues" evidence="1">
    <location>
        <begin position="157"/>
        <end position="169"/>
    </location>
</feature>
<feature type="compositionally biased region" description="Polar residues" evidence="1">
    <location>
        <begin position="252"/>
        <end position="266"/>
    </location>
</feature>
<feature type="compositionally biased region" description="Polar residues" evidence="1">
    <location>
        <begin position="373"/>
        <end position="385"/>
    </location>
</feature>
<feature type="compositionally biased region" description="Basic and acidic residues" evidence="1">
    <location>
        <begin position="209"/>
        <end position="225"/>
    </location>
</feature>
<sequence>MSINLEEQITYELHIGTSLKPNSKDLSEFHLVSRQLPRTTTKVARETLENGQNSRVRISAIQDAEKRNLLMEADSPDLKSSCTFEGDFELVSSPASDNEDADIPCILIYDDELQAFTIEKLSSMPVIKSGVPSSVSAAANGSAATGMLALPTNRHNSSKDKQTLRRESESMMDDELEDKLAKELEGMLDDDGNDSDTSKANRHNSARQTESKRSNSEDQLNKELDASLDEALFEAVASDEDEFEEVDGSQVLAATSDQTSGRNMTADSEGLFGRRSTMEDDDEEEMFEEIDPSAALDGTEFSPQNSRIGGSVMEEDSDQFEEISGSRINSMVSIKDTGDDALFSESLIASPLSYSDNQQQQQSDQRQSEQQSTGKVSESVDNGNDSADDEFEDLNLDLACSLDSN</sequence>
<dbReference type="AlphaFoldDB" id="A0A9W8LZY5"/>
<reference evidence="2" key="1">
    <citation type="submission" date="2022-07" db="EMBL/GenBank/DDBJ databases">
        <title>Phylogenomic reconstructions and comparative analyses of Kickxellomycotina fungi.</title>
        <authorList>
            <person name="Reynolds N.K."/>
            <person name="Stajich J.E."/>
            <person name="Barry K."/>
            <person name="Grigoriev I.V."/>
            <person name="Crous P."/>
            <person name="Smith M.E."/>
        </authorList>
    </citation>
    <scope>NUCLEOTIDE SEQUENCE</scope>
    <source>
        <strain evidence="2">NRRL 1566</strain>
    </source>
</reference>